<evidence type="ECO:0000313" key="2">
    <source>
        <dbReference type="EMBL" id="GCD41753.1"/>
    </source>
</evidence>
<protein>
    <submittedName>
        <fullName evidence="2">Phosphotransferase</fullName>
    </submittedName>
</protein>
<dbReference type="AlphaFoldDB" id="A0A401VXE5"/>
<keyword evidence="3" id="KW-1185">Reference proteome</keyword>
<evidence type="ECO:0000259" key="1">
    <source>
        <dbReference type="Pfam" id="PF01636"/>
    </source>
</evidence>
<feature type="domain" description="Aminoglycoside phosphotransferase" evidence="1">
    <location>
        <begin position="56"/>
        <end position="224"/>
    </location>
</feature>
<dbReference type="InterPro" id="IPR011009">
    <property type="entry name" value="Kinase-like_dom_sf"/>
</dbReference>
<name>A0A401VXE5_STREY</name>
<dbReference type="InterPro" id="IPR002575">
    <property type="entry name" value="Aminoglycoside_PTrfase"/>
</dbReference>
<evidence type="ECO:0000313" key="3">
    <source>
        <dbReference type="Proteomes" id="UP000286746"/>
    </source>
</evidence>
<dbReference type="SUPFAM" id="SSF56112">
    <property type="entry name" value="Protein kinase-like (PK-like)"/>
    <property type="match status" value="1"/>
</dbReference>
<keyword evidence="2" id="KW-0808">Transferase</keyword>
<reference evidence="2 3" key="1">
    <citation type="submission" date="2018-11" db="EMBL/GenBank/DDBJ databases">
        <title>Whole genome sequence of Streptomyces paromomycinus NBRC 15454(T).</title>
        <authorList>
            <person name="Komaki H."/>
            <person name="Tamura T."/>
        </authorList>
    </citation>
    <scope>NUCLEOTIDE SEQUENCE [LARGE SCALE GENOMIC DNA]</scope>
    <source>
        <strain evidence="2 3">NBRC 15454</strain>
    </source>
</reference>
<sequence length="298" mass="32159">MTTAPALSAAAHAVAQARACTPGFTPAGAPLATETSLLVPGAVDHRAAFAKVPTDRRPFWVERARHEIGIYRRLRTRRAPVAMPELLGADADAPVLVISRLPGVPLAAHRYPRTPLPAASLAALLSALEAVHAWRPDGAWPNDSDYPAQLAELHLLTPAHLATAARAFALARQRLPLRLEFGDGHPGNALTVPGGGPPALVDLEFLARRLPGYDHAVLWVLLGDHPTNRRTVLSAIGQQAAVRAAFWTAAILYAGRELVSHQRWAPDPARQRRIPRLRADLDHALTQLHTLDTEGCLR</sequence>
<gene>
    <name evidence="2" type="ORF">GKJPGBOP_01410</name>
</gene>
<dbReference type="GO" id="GO:0016740">
    <property type="term" value="F:transferase activity"/>
    <property type="evidence" value="ECO:0007669"/>
    <property type="project" value="UniProtKB-KW"/>
</dbReference>
<proteinExistence type="predicted"/>
<dbReference type="RefSeq" id="WP_125052909.1">
    <property type="nucleotide sequence ID" value="NZ_BHZD01000001.1"/>
</dbReference>
<accession>A0A401VXE5</accession>
<dbReference type="Proteomes" id="UP000286746">
    <property type="component" value="Unassembled WGS sequence"/>
</dbReference>
<dbReference type="Pfam" id="PF01636">
    <property type="entry name" value="APH"/>
    <property type="match status" value="1"/>
</dbReference>
<organism evidence="2 3">
    <name type="scientific">Streptomyces paromomycinus</name>
    <name type="common">Streptomyces rimosus subsp. paromomycinus</name>
    <dbReference type="NCBI Taxonomy" id="92743"/>
    <lineage>
        <taxon>Bacteria</taxon>
        <taxon>Bacillati</taxon>
        <taxon>Actinomycetota</taxon>
        <taxon>Actinomycetes</taxon>
        <taxon>Kitasatosporales</taxon>
        <taxon>Streptomycetaceae</taxon>
        <taxon>Streptomyces</taxon>
    </lineage>
</organism>
<comment type="caution">
    <text evidence="2">The sequence shown here is derived from an EMBL/GenBank/DDBJ whole genome shotgun (WGS) entry which is preliminary data.</text>
</comment>
<dbReference type="EMBL" id="BHZD01000001">
    <property type="protein sequence ID" value="GCD41753.1"/>
    <property type="molecule type" value="Genomic_DNA"/>
</dbReference>